<keyword evidence="1" id="KW-1133">Transmembrane helix</keyword>
<dbReference type="EMBL" id="FNBD01000002">
    <property type="protein sequence ID" value="SDE66025.1"/>
    <property type="molecule type" value="Genomic_DNA"/>
</dbReference>
<evidence type="ECO:0000313" key="2">
    <source>
        <dbReference type="EMBL" id="SDE66025.1"/>
    </source>
</evidence>
<dbReference type="Proteomes" id="UP000182114">
    <property type="component" value="Unassembled WGS sequence"/>
</dbReference>
<protein>
    <recommendedName>
        <fullName evidence="4">PEGA domain-containing protein</fullName>
    </recommendedName>
</protein>
<proteinExistence type="predicted"/>
<feature type="transmembrane region" description="Helical" evidence="1">
    <location>
        <begin position="79"/>
        <end position="101"/>
    </location>
</feature>
<accession>A0A1G7ERI6</accession>
<evidence type="ECO:0008006" key="4">
    <source>
        <dbReference type="Google" id="ProtNLM"/>
    </source>
</evidence>
<keyword evidence="1" id="KW-0812">Transmembrane</keyword>
<feature type="transmembrane region" description="Helical" evidence="1">
    <location>
        <begin position="107"/>
        <end position="125"/>
    </location>
</feature>
<reference evidence="3" key="1">
    <citation type="submission" date="2016-10" db="EMBL/GenBank/DDBJ databases">
        <authorList>
            <person name="Varghese N."/>
            <person name="Submissions S."/>
        </authorList>
    </citation>
    <scope>NUCLEOTIDE SEQUENCE [LARGE SCALE GENOMIC DNA]</scope>
    <source>
        <strain evidence="3">DSM 24729</strain>
    </source>
</reference>
<name>A0A1G7ERI6_9FLAO</name>
<organism evidence="2 3">
    <name type="scientific">Cellulophaga baltica</name>
    <dbReference type="NCBI Taxonomy" id="76594"/>
    <lineage>
        <taxon>Bacteria</taxon>
        <taxon>Pseudomonadati</taxon>
        <taxon>Bacteroidota</taxon>
        <taxon>Flavobacteriia</taxon>
        <taxon>Flavobacteriales</taxon>
        <taxon>Flavobacteriaceae</taxon>
        <taxon>Cellulophaga</taxon>
    </lineage>
</organism>
<keyword evidence="3" id="KW-1185">Reference proteome</keyword>
<dbReference type="AlphaFoldDB" id="A0A1G7ERI6"/>
<dbReference type="eggNOG" id="ENOG5032Z1S">
    <property type="taxonomic scope" value="Bacteria"/>
</dbReference>
<gene>
    <name evidence="2" type="ORF">SAMN04487992_102455</name>
</gene>
<dbReference type="RefSeq" id="WP_074537650.1">
    <property type="nucleotide sequence ID" value="NZ_FNBD01000002.1"/>
</dbReference>
<sequence>MAKLHVQRISEWNNKARLIELYIDGTKQGEIANGKTLDLELTPGSYDVIAKINTRTSQKLTVTIKANETKTLRLSGFKYGSFIMPLIIGSVLIFLATKAFLHIELKFLLALSIMAFLYPVYYMTLGKNNYLSLTEVNRTSQVKN</sequence>
<evidence type="ECO:0000256" key="1">
    <source>
        <dbReference type="SAM" id="Phobius"/>
    </source>
</evidence>
<evidence type="ECO:0000313" key="3">
    <source>
        <dbReference type="Proteomes" id="UP000182114"/>
    </source>
</evidence>
<keyword evidence="1" id="KW-0472">Membrane</keyword>